<reference evidence="3" key="1">
    <citation type="submission" date="2018-02" db="EMBL/GenBank/DDBJ databases">
        <title>Rhizophora mucronata_Transcriptome.</title>
        <authorList>
            <person name="Meera S.P."/>
            <person name="Sreeshan A."/>
            <person name="Augustine A."/>
        </authorList>
    </citation>
    <scope>NUCLEOTIDE SEQUENCE</scope>
    <source>
        <tissue evidence="3">Leaf</tissue>
    </source>
</reference>
<protein>
    <submittedName>
        <fullName evidence="3">Serine/threonine-protein phosphatase 2A 55 kDa regulatory subunit B</fullName>
    </submittedName>
</protein>
<dbReference type="GO" id="GO:0000159">
    <property type="term" value="C:protein phosphatase type 2A complex"/>
    <property type="evidence" value="ECO:0007669"/>
    <property type="project" value="InterPro"/>
</dbReference>
<proteinExistence type="predicted"/>
<dbReference type="InterPro" id="IPR000009">
    <property type="entry name" value="PP2A_PR55"/>
</dbReference>
<keyword evidence="1" id="KW-0853">WD repeat</keyword>
<dbReference type="GO" id="GO:0019888">
    <property type="term" value="F:protein phosphatase regulator activity"/>
    <property type="evidence" value="ECO:0007669"/>
    <property type="project" value="InterPro"/>
</dbReference>
<dbReference type="PANTHER" id="PTHR11871">
    <property type="entry name" value="PROTEIN PHOSPHATASE PP2A REGULATORY SUBUNIT B"/>
    <property type="match status" value="1"/>
</dbReference>
<evidence type="ECO:0000256" key="1">
    <source>
        <dbReference type="ARBA" id="ARBA00022574"/>
    </source>
</evidence>
<accession>A0A2P2LHW3</accession>
<keyword evidence="2" id="KW-0677">Repeat</keyword>
<evidence type="ECO:0000313" key="3">
    <source>
        <dbReference type="EMBL" id="MBX17547.1"/>
    </source>
</evidence>
<dbReference type="EMBL" id="GGEC01037063">
    <property type="protein sequence ID" value="MBX17547.1"/>
    <property type="molecule type" value="Transcribed_RNA"/>
</dbReference>
<dbReference type="PRINTS" id="PR00600">
    <property type="entry name" value="PP2APR55"/>
</dbReference>
<organism evidence="3">
    <name type="scientific">Rhizophora mucronata</name>
    <name type="common">Asiatic mangrove</name>
    <dbReference type="NCBI Taxonomy" id="61149"/>
    <lineage>
        <taxon>Eukaryota</taxon>
        <taxon>Viridiplantae</taxon>
        <taxon>Streptophyta</taxon>
        <taxon>Embryophyta</taxon>
        <taxon>Tracheophyta</taxon>
        <taxon>Spermatophyta</taxon>
        <taxon>Magnoliopsida</taxon>
        <taxon>eudicotyledons</taxon>
        <taxon>Gunneridae</taxon>
        <taxon>Pentapetalae</taxon>
        <taxon>rosids</taxon>
        <taxon>fabids</taxon>
        <taxon>Malpighiales</taxon>
        <taxon>Rhizophoraceae</taxon>
        <taxon>Rhizophora</taxon>
    </lineage>
</organism>
<dbReference type="AlphaFoldDB" id="A0A2P2LHW3"/>
<sequence length="78" mass="9054">MRQSALCDHGARLLQDAEYHGSKSFFTEIITSISHLKFTNDGRHILSRDYMSLKVFDLELVMCFALKQSYEDSLAYFL</sequence>
<evidence type="ECO:0000256" key="2">
    <source>
        <dbReference type="ARBA" id="ARBA00022737"/>
    </source>
</evidence>
<name>A0A2P2LHW3_RHIMU</name>